<dbReference type="InterPro" id="IPR050571">
    <property type="entry name" value="Class-IV_PLP-Dep_Aminotrnsfr"/>
</dbReference>
<name>A0A2G4F110_9CYAN</name>
<dbReference type="Proteomes" id="UP000226442">
    <property type="component" value="Unassembled WGS sequence"/>
</dbReference>
<dbReference type="PANTHER" id="PTHR42743:SF11">
    <property type="entry name" value="AMINODEOXYCHORISMATE LYASE"/>
    <property type="match status" value="1"/>
</dbReference>
<dbReference type="InterPro" id="IPR043132">
    <property type="entry name" value="BCAT-like_C"/>
</dbReference>
<sequence length="226" mass="25669">MVQKRPTFELLESILWEPNKGYFLLERHLERLERSADYFNFPLSLTEVCQALETLSMTFGTIAQKVRLTVSRDGRLTLEAQRLDHGILKIGASVGIATKPIDAQIPFLYHKTTYRLPYTMALESQPEYQDVLLWNEKGEMTESTIANMAIDTPTGLITPPLKCGLLPGTLRAQLIASGKIREELITLEDLRNTQTLFLINSIRGWIGLKKQPNQDVWKVVTLNPSK</sequence>
<proteinExistence type="inferred from homology"/>
<protein>
    <recommendedName>
        <fullName evidence="4">Aminotransferase class IV</fullName>
    </recommendedName>
</protein>
<dbReference type="SUPFAM" id="SSF56752">
    <property type="entry name" value="D-aminoacid aminotransferase-like PLP-dependent enzymes"/>
    <property type="match status" value="1"/>
</dbReference>
<evidence type="ECO:0008006" key="4">
    <source>
        <dbReference type="Google" id="ProtNLM"/>
    </source>
</evidence>
<dbReference type="GO" id="GO:0003824">
    <property type="term" value="F:catalytic activity"/>
    <property type="evidence" value="ECO:0007669"/>
    <property type="project" value="InterPro"/>
</dbReference>
<comment type="similarity">
    <text evidence="1">Belongs to the class-IV pyridoxal-phosphate-dependent aminotransferase family.</text>
</comment>
<dbReference type="InterPro" id="IPR036038">
    <property type="entry name" value="Aminotransferase-like"/>
</dbReference>
<dbReference type="Pfam" id="PF01063">
    <property type="entry name" value="Aminotran_4"/>
    <property type="match status" value="1"/>
</dbReference>
<dbReference type="InterPro" id="IPR043131">
    <property type="entry name" value="BCAT-like_N"/>
</dbReference>
<comment type="caution">
    <text evidence="2">The sequence shown here is derived from an EMBL/GenBank/DDBJ whole genome shotgun (WGS) entry which is preliminary data.</text>
</comment>
<dbReference type="GO" id="GO:0046394">
    <property type="term" value="P:carboxylic acid biosynthetic process"/>
    <property type="evidence" value="ECO:0007669"/>
    <property type="project" value="UniProtKB-ARBA"/>
</dbReference>
<dbReference type="Gene3D" id="3.20.10.10">
    <property type="entry name" value="D-amino Acid Aminotransferase, subunit A, domain 2"/>
    <property type="match status" value="1"/>
</dbReference>
<evidence type="ECO:0000256" key="1">
    <source>
        <dbReference type="ARBA" id="ARBA00009320"/>
    </source>
</evidence>
<keyword evidence="3" id="KW-1185">Reference proteome</keyword>
<gene>
    <name evidence="2" type="ORF">CP500_010870</name>
</gene>
<evidence type="ECO:0000313" key="3">
    <source>
        <dbReference type="Proteomes" id="UP000226442"/>
    </source>
</evidence>
<dbReference type="InterPro" id="IPR001544">
    <property type="entry name" value="Aminotrans_IV"/>
</dbReference>
<dbReference type="AlphaFoldDB" id="A0A2G4F110"/>
<accession>A0A2G4F110</accession>
<dbReference type="RefSeq" id="WP_096828630.1">
    <property type="nucleotide sequence ID" value="NZ_NXIB02000053.1"/>
</dbReference>
<dbReference type="PANTHER" id="PTHR42743">
    <property type="entry name" value="AMINO-ACID AMINOTRANSFERASE"/>
    <property type="match status" value="1"/>
</dbReference>
<dbReference type="Gene3D" id="3.30.470.10">
    <property type="match status" value="1"/>
</dbReference>
<reference evidence="2" key="1">
    <citation type="submission" date="2017-10" db="EMBL/GenBank/DDBJ databases">
        <title>Draft genome sequence of the planktic cyanobacteria Tychonema bourrellyi isolated from alpine lentic freshwater.</title>
        <authorList>
            <person name="Tett A."/>
            <person name="Armanini F."/>
            <person name="Asnicar F."/>
            <person name="Boscaini A."/>
            <person name="Pasolli E."/>
            <person name="Zolfo M."/>
            <person name="Donati C."/>
            <person name="Salmaso N."/>
            <person name="Segata N."/>
        </authorList>
    </citation>
    <scope>NUCLEOTIDE SEQUENCE</scope>
    <source>
        <strain evidence="2">FEM_GT703</strain>
    </source>
</reference>
<evidence type="ECO:0000313" key="2">
    <source>
        <dbReference type="EMBL" id="PHX55436.1"/>
    </source>
</evidence>
<dbReference type="OrthoDB" id="9803598at2"/>
<organism evidence="2 3">
    <name type="scientific">Tychonema bourrellyi FEM_GT703</name>
    <dbReference type="NCBI Taxonomy" id="2040638"/>
    <lineage>
        <taxon>Bacteria</taxon>
        <taxon>Bacillati</taxon>
        <taxon>Cyanobacteriota</taxon>
        <taxon>Cyanophyceae</taxon>
        <taxon>Oscillatoriophycideae</taxon>
        <taxon>Oscillatoriales</taxon>
        <taxon>Microcoleaceae</taxon>
        <taxon>Tychonema</taxon>
    </lineage>
</organism>
<dbReference type="EMBL" id="NXIB02000053">
    <property type="protein sequence ID" value="PHX55436.1"/>
    <property type="molecule type" value="Genomic_DNA"/>
</dbReference>